<evidence type="ECO:0000313" key="3">
    <source>
        <dbReference type="Proteomes" id="UP001431429"/>
    </source>
</evidence>
<name>A0ABT0UGR6_9ACTN</name>
<evidence type="ECO:0008006" key="4">
    <source>
        <dbReference type="Google" id="ProtNLM"/>
    </source>
</evidence>
<dbReference type="Proteomes" id="UP001431429">
    <property type="component" value="Unassembled WGS sequence"/>
</dbReference>
<sequence>MRARHTFVTAALSSMLALGAMVAPTSAAAQNPPAGMANKAPNFTPSDAPIGALACNAQPTSNGYGGATVTRSIALRSGPSSACADVSPRLYAGQRLGGWCRYRNPSSGYWWYYVSTGGAAPYGWIYAGNISGEETITTPCNDY</sequence>
<protein>
    <recommendedName>
        <fullName evidence="4">SH3 domain-containing protein</fullName>
    </recommendedName>
</protein>
<feature type="chain" id="PRO_5047096592" description="SH3 domain-containing protein" evidence="1">
    <location>
        <begin position="30"/>
        <end position="143"/>
    </location>
</feature>
<accession>A0ABT0UGR6</accession>
<gene>
    <name evidence="2" type="ORF">NBG84_03525</name>
</gene>
<comment type="caution">
    <text evidence="2">The sequence shown here is derived from an EMBL/GenBank/DDBJ whole genome shotgun (WGS) entry which is preliminary data.</text>
</comment>
<organism evidence="2 3">
    <name type="scientific">Streptomyces albipurpureus</name>
    <dbReference type="NCBI Taxonomy" id="2897419"/>
    <lineage>
        <taxon>Bacteria</taxon>
        <taxon>Bacillati</taxon>
        <taxon>Actinomycetota</taxon>
        <taxon>Actinomycetes</taxon>
        <taxon>Kitasatosporales</taxon>
        <taxon>Streptomycetaceae</taxon>
        <taxon>Streptomyces</taxon>
    </lineage>
</organism>
<evidence type="ECO:0000256" key="1">
    <source>
        <dbReference type="SAM" id="SignalP"/>
    </source>
</evidence>
<keyword evidence="1" id="KW-0732">Signal</keyword>
<reference evidence="2" key="1">
    <citation type="submission" date="2022-06" db="EMBL/GenBank/DDBJ databases">
        <title>Genome public.</title>
        <authorList>
            <person name="Sun Q."/>
        </authorList>
    </citation>
    <scope>NUCLEOTIDE SEQUENCE</scope>
    <source>
        <strain evidence="2">CWNU-1</strain>
    </source>
</reference>
<dbReference type="RefSeq" id="WP_250917757.1">
    <property type="nucleotide sequence ID" value="NZ_JAMQAW010000003.1"/>
</dbReference>
<feature type="signal peptide" evidence="1">
    <location>
        <begin position="1"/>
        <end position="29"/>
    </location>
</feature>
<evidence type="ECO:0000313" key="2">
    <source>
        <dbReference type="EMBL" id="MCM2387392.1"/>
    </source>
</evidence>
<keyword evidence="3" id="KW-1185">Reference proteome</keyword>
<proteinExistence type="predicted"/>
<dbReference type="EMBL" id="JAMQAW010000003">
    <property type="protein sequence ID" value="MCM2387392.1"/>
    <property type="molecule type" value="Genomic_DNA"/>
</dbReference>